<evidence type="ECO:0000313" key="2">
    <source>
        <dbReference type="RefSeq" id="XP_022338472.1"/>
    </source>
</evidence>
<dbReference type="AlphaFoldDB" id="A0A8B8ECU6"/>
<dbReference type="Proteomes" id="UP000694844">
    <property type="component" value="Chromosome 5"/>
</dbReference>
<gene>
    <name evidence="2" type="primary">LOC111134003</name>
</gene>
<dbReference type="SUPFAM" id="SSF158457">
    <property type="entry name" value="Orange domain-like"/>
    <property type="match status" value="1"/>
</dbReference>
<protein>
    <submittedName>
        <fullName evidence="2">Uncharacterized protein LOC111134003 isoform X1</fullName>
    </submittedName>
</protein>
<accession>A0A8B8ECU6</accession>
<keyword evidence="1" id="KW-1185">Reference proteome</keyword>
<dbReference type="RefSeq" id="XP_022338472.1">
    <property type="nucleotide sequence ID" value="XM_022482764.1"/>
</dbReference>
<sequence>MPGSPSVSDQPKRPCFCLPLPTIHAPHATDVPRSRASPIKACPFSLAHAHPNVYSSCLVSHLERSAQNMDVSYLNRNSQPLEQIQTQSDVITDDAASGQDYGSDPSLINPGSTVQHPAMLGLSPFEQAEVVLTGYRDCAAEAIRYLVEVEHFSMDDPIVLGLRKHLYEQQRALNVHRILSNLENNPYFVSDTDNSRLDDSGFGDNSFVGNVNDTNMEAHAHYESDSEAEPSETISNTVPHEVDHGAIVSLAEEILTLIELGETPEPEVEEEEIDDQEM</sequence>
<dbReference type="Gene3D" id="6.10.250.980">
    <property type="match status" value="1"/>
</dbReference>
<evidence type="ECO:0000313" key="1">
    <source>
        <dbReference type="Proteomes" id="UP000694844"/>
    </source>
</evidence>
<name>A0A8B8ECU6_CRAVI</name>
<dbReference type="KEGG" id="cvn:111134003"/>
<reference evidence="2" key="1">
    <citation type="submission" date="2025-08" db="UniProtKB">
        <authorList>
            <consortium name="RefSeq"/>
        </authorList>
    </citation>
    <scope>IDENTIFICATION</scope>
    <source>
        <tissue evidence="2">Whole sample</tissue>
    </source>
</reference>
<proteinExistence type="predicted"/>
<organism evidence="1 2">
    <name type="scientific">Crassostrea virginica</name>
    <name type="common">Eastern oyster</name>
    <dbReference type="NCBI Taxonomy" id="6565"/>
    <lineage>
        <taxon>Eukaryota</taxon>
        <taxon>Metazoa</taxon>
        <taxon>Spiralia</taxon>
        <taxon>Lophotrochozoa</taxon>
        <taxon>Mollusca</taxon>
        <taxon>Bivalvia</taxon>
        <taxon>Autobranchia</taxon>
        <taxon>Pteriomorphia</taxon>
        <taxon>Ostreida</taxon>
        <taxon>Ostreoidea</taxon>
        <taxon>Ostreidae</taxon>
        <taxon>Crassostrea</taxon>
    </lineage>
</organism>
<dbReference type="OrthoDB" id="6288607at2759"/>
<dbReference type="GeneID" id="111134003"/>